<organism evidence="10 11">
    <name type="scientific">Kluyveromyces dobzhanskii CBS 2104</name>
    <dbReference type="NCBI Taxonomy" id="1427455"/>
    <lineage>
        <taxon>Eukaryota</taxon>
        <taxon>Fungi</taxon>
        <taxon>Dikarya</taxon>
        <taxon>Ascomycota</taxon>
        <taxon>Saccharomycotina</taxon>
        <taxon>Saccharomycetes</taxon>
        <taxon>Saccharomycetales</taxon>
        <taxon>Saccharomycetaceae</taxon>
        <taxon>Kluyveromyces</taxon>
    </lineage>
</organism>
<proteinExistence type="inferred from homology"/>
<dbReference type="InterPro" id="IPR036259">
    <property type="entry name" value="MFS_trans_sf"/>
</dbReference>
<comment type="subcellular location">
    <subcellularLocation>
        <location evidence="1">Vacuole membrane</location>
        <topology evidence="1">Multi-pass membrane protein</topology>
    </subcellularLocation>
</comment>
<dbReference type="GO" id="GO:0000329">
    <property type="term" value="C:fungal-type vacuole membrane"/>
    <property type="evidence" value="ECO:0007669"/>
    <property type="project" value="TreeGrafter"/>
</dbReference>
<dbReference type="OrthoDB" id="199930at2759"/>
<keyword evidence="5 9" id="KW-0812">Transmembrane</keyword>
<evidence type="ECO:0000256" key="3">
    <source>
        <dbReference type="ARBA" id="ARBA00022448"/>
    </source>
</evidence>
<feature type="transmembrane region" description="Helical" evidence="9">
    <location>
        <begin position="371"/>
        <end position="394"/>
    </location>
</feature>
<feature type="transmembrane region" description="Helical" evidence="9">
    <location>
        <begin position="195"/>
        <end position="218"/>
    </location>
</feature>
<dbReference type="SUPFAM" id="SSF103473">
    <property type="entry name" value="MFS general substrate transporter"/>
    <property type="match status" value="1"/>
</dbReference>
<dbReference type="PANTHER" id="PTHR21576:SF45">
    <property type="entry name" value="TRANSPORTER MCH1-RELATED"/>
    <property type="match status" value="1"/>
</dbReference>
<evidence type="ECO:0000313" key="10">
    <source>
        <dbReference type="EMBL" id="CDO94148.1"/>
    </source>
</evidence>
<dbReference type="Gene3D" id="1.20.1250.20">
    <property type="entry name" value="MFS general substrate transporter like domains"/>
    <property type="match status" value="2"/>
</dbReference>
<reference evidence="10 11" key="1">
    <citation type="submission" date="2014-03" db="EMBL/GenBank/DDBJ databases">
        <title>The genome of Kluyveromyces dobzhanskii.</title>
        <authorList>
            <person name="Nystedt B."/>
            <person name="Astrom S."/>
        </authorList>
    </citation>
    <scope>NUCLEOTIDE SEQUENCE [LARGE SCALE GENOMIC DNA]</scope>
    <source>
        <strain evidence="10 11">CBS 2104</strain>
    </source>
</reference>
<comment type="similarity">
    <text evidence="2">Belongs to the major facilitator superfamily.</text>
</comment>
<evidence type="ECO:0000256" key="9">
    <source>
        <dbReference type="SAM" id="Phobius"/>
    </source>
</evidence>
<sequence>MNPGSTRLSNIEHWLTYHIRTWLSDSFEWSTIHNSTFIISLFSCMSAGLISLISVYTVPWQLRLGYSSLDVNLISAAGNLGAYLAPPLLGILSDSHGPVVLSWLSFIGFVPSYLYLSYVFQTGSDPCFALSVAAFAVVGISTSALYFSALIACAKLYPDTKLLAISFPTTCFGLSSVIVLQVIKLPWFHCKEAGYLDLAIVFRTIAIFYTFVFVLTSISTSTISIIKLRNATDFALQSNRVVGTDEETAGESTLLLPRESEDEFYARIQNFFQDYVAYTFLAVMLLTMGVLEMFNTNMLSLTNLILGPGSSVNVLTQFAIFSTVSRLLSGLLIDLFTKWNWPRISLIIFMVCAALLAQFVVIRAMNTENTSYVAIASAMSGFTYGGLFTIFPALTLNLWGDEVFGTAYGTFMLGPALGSAFFGVTYARVHDSRCSSITLPSVTDSPTSSPTCIVPAFNTSAIALIVALTITIITTIRSKRLRSA</sequence>
<dbReference type="InterPro" id="IPR011701">
    <property type="entry name" value="MFS"/>
</dbReference>
<keyword evidence="4" id="KW-0926">Vacuole</keyword>
<feature type="transmembrane region" description="Helical" evidence="9">
    <location>
        <begin position="406"/>
        <end position="427"/>
    </location>
</feature>
<evidence type="ECO:0000256" key="7">
    <source>
        <dbReference type="ARBA" id="ARBA00023136"/>
    </source>
</evidence>
<feature type="transmembrane region" description="Helical" evidence="9">
    <location>
        <begin position="99"/>
        <end position="116"/>
    </location>
</feature>
<evidence type="ECO:0000256" key="4">
    <source>
        <dbReference type="ARBA" id="ARBA00022554"/>
    </source>
</evidence>
<name>A0A0A8L5J2_9SACH</name>
<dbReference type="Pfam" id="PF07690">
    <property type="entry name" value="MFS_1"/>
    <property type="match status" value="1"/>
</dbReference>
<dbReference type="Proteomes" id="UP000031516">
    <property type="component" value="Unassembled WGS sequence"/>
</dbReference>
<feature type="transmembrane region" description="Helical" evidence="9">
    <location>
        <begin position="128"/>
        <end position="150"/>
    </location>
</feature>
<dbReference type="EMBL" id="CCBQ010000037">
    <property type="protein sequence ID" value="CDO94148.1"/>
    <property type="molecule type" value="Genomic_DNA"/>
</dbReference>
<evidence type="ECO:0000256" key="5">
    <source>
        <dbReference type="ARBA" id="ARBA00022692"/>
    </source>
</evidence>
<evidence type="ECO:0000256" key="6">
    <source>
        <dbReference type="ARBA" id="ARBA00022989"/>
    </source>
</evidence>
<feature type="transmembrane region" description="Helical" evidence="9">
    <location>
        <begin position="162"/>
        <end position="183"/>
    </location>
</feature>
<evidence type="ECO:0000256" key="8">
    <source>
        <dbReference type="ARBA" id="ARBA00039330"/>
    </source>
</evidence>
<feature type="transmembrane region" description="Helical" evidence="9">
    <location>
        <begin position="37"/>
        <end position="59"/>
    </location>
</feature>
<accession>A0A0A8L5J2</accession>
<dbReference type="AlphaFoldDB" id="A0A0A8L5J2"/>
<evidence type="ECO:0000256" key="2">
    <source>
        <dbReference type="ARBA" id="ARBA00008335"/>
    </source>
</evidence>
<feature type="transmembrane region" description="Helical" evidence="9">
    <location>
        <begin position="314"/>
        <end position="337"/>
    </location>
</feature>
<gene>
    <name evidence="10" type="ORF">KLDO_g2429.t2</name>
</gene>
<feature type="transmembrane region" description="Helical" evidence="9">
    <location>
        <begin position="344"/>
        <end position="365"/>
    </location>
</feature>
<keyword evidence="7 9" id="KW-0472">Membrane</keyword>
<protein>
    <recommendedName>
        <fullName evidence="8">Probable transporter MCH1</fullName>
    </recommendedName>
</protein>
<evidence type="ECO:0000256" key="1">
    <source>
        <dbReference type="ARBA" id="ARBA00004128"/>
    </source>
</evidence>
<dbReference type="PANTHER" id="PTHR21576">
    <property type="entry name" value="UNCHARACTERIZED NODULIN-LIKE PROTEIN"/>
    <property type="match status" value="1"/>
</dbReference>
<evidence type="ECO:0000313" key="11">
    <source>
        <dbReference type="Proteomes" id="UP000031516"/>
    </source>
</evidence>
<keyword evidence="3" id="KW-0813">Transport</keyword>
<comment type="caution">
    <text evidence="10">The sequence shown here is derived from an EMBL/GenBank/DDBJ whole genome shotgun (WGS) entry which is preliminary data.</text>
</comment>
<dbReference type="GO" id="GO:0022857">
    <property type="term" value="F:transmembrane transporter activity"/>
    <property type="evidence" value="ECO:0007669"/>
    <property type="project" value="InterPro"/>
</dbReference>
<keyword evidence="11" id="KW-1185">Reference proteome</keyword>
<dbReference type="CDD" id="cd17354">
    <property type="entry name" value="MFS_Mch1p_like"/>
    <property type="match status" value="1"/>
</dbReference>
<feature type="transmembrane region" description="Helical" evidence="9">
    <location>
        <begin position="71"/>
        <end position="92"/>
    </location>
</feature>
<feature type="transmembrane region" description="Helical" evidence="9">
    <location>
        <begin position="453"/>
        <end position="476"/>
    </location>
</feature>
<feature type="transmembrane region" description="Helical" evidence="9">
    <location>
        <begin position="275"/>
        <end position="294"/>
    </location>
</feature>
<keyword evidence="6 9" id="KW-1133">Transmembrane helix</keyword>